<keyword evidence="4" id="KW-1015">Disulfide bond</keyword>
<name>A0AAV4P801_9ARAC</name>
<dbReference type="InterPro" id="IPR053741">
    <property type="entry name" value="Ser_Fungal_Prot_Inhib_sf"/>
</dbReference>
<keyword evidence="3" id="KW-0677">Repeat</keyword>
<evidence type="ECO:0000313" key="8">
    <source>
        <dbReference type="EMBL" id="GIX93325.1"/>
    </source>
</evidence>
<dbReference type="EMBL" id="BPLQ01002488">
    <property type="protein sequence ID" value="GIX93325.1"/>
    <property type="molecule type" value="Genomic_DNA"/>
</dbReference>
<dbReference type="SMART" id="SM00211">
    <property type="entry name" value="TY"/>
    <property type="match status" value="3"/>
</dbReference>
<dbReference type="PANTHER" id="PTHR12352:SF3">
    <property type="entry name" value="NIDOGEN-2"/>
    <property type="match status" value="1"/>
</dbReference>
<evidence type="ECO:0000256" key="4">
    <source>
        <dbReference type="ARBA" id="ARBA00023157"/>
    </source>
</evidence>
<dbReference type="SUPFAM" id="SSF57610">
    <property type="entry name" value="Thyroglobulin type-1 domain"/>
    <property type="match status" value="4"/>
</dbReference>
<evidence type="ECO:0000256" key="2">
    <source>
        <dbReference type="ARBA" id="ARBA00022525"/>
    </source>
</evidence>
<feature type="compositionally biased region" description="Polar residues" evidence="6">
    <location>
        <begin position="1"/>
        <end position="18"/>
    </location>
</feature>
<accession>A0AAV4P801</accession>
<sequence length="460" mass="51352">MRITGKVSSSNAVVPSSETTRKCHNDVNKWEKAQNSTAHCSKSILRKSERRTVVLLGSLGIILPNALCISLQERLRCSKEFCSNVVCEPLAECSKGRIVPNATYCGCCSACVITLGENEKCVEPVPGSLRDIKVPECKAGLKCIQGKCSPVTDSIPPCLLLRKTIKSKSGEENYADNLWIPECDEDGTFKATQRKKQKVLCYDKQGNKIFGQAAPHTKSMTCGCSRYLENLKIKNLLTFNIHRQEHCSAIGNFDQIQCIKDICYCAHPVTGQVEGRVVKSHYISKLPCYKKEIHGKDIQKACEKELQRIQSLLYFFHLKGVEISGLEKLQCDLDGTFSSRQCDTKRCVCTDKKGVGIESYFIGAEDYDKLGQVGIKMTCNCARDVGSASWQSQYPILKCKGYGNYSPLQCFDNEECFCVDTDGEVISEYLNKTEVDETFCNNMLHNLILPSETSTNNIQY</sequence>
<evidence type="ECO:0000256" key="3">
    <source>
        <dbReference type="ARBA" id="ARBA00022737"/>
    </source>
</evidence>
<dbReference type="InterPro" id="IPR036857">
    <property type="entry name" value="Thyroglobulin_1_sf"/>
</dbReference>
<evidence type="ECO:0000256" key="1">
    <source>
        <dbReference type="ARBA" id="ARBA00004613"/>
    </source>
</evidence>
<dbReference type="AlphaFoldDB" id="A0AAV4P801"/>
<dbReference type="Gene3D" id="2.10.80.20">
    <property type="match status" value="1"/>
</dbReference>
<dbReference type="PANTHER" id="PTHR12352">
    <property type="entry name" value="SECRETED MODULAR CALCIUM-BINDING PROTEIN"/>
    <property type="match status" value="1"/>
</dbReference>
<dbReference type="InterPro" id="IPR000716">
    <property type="entry name" value="Thyroglobulin_1"/>
</dbReference>
<feature type="domain" description="Thyroglobulin type-1" evidence="7">
    <location>
        <begin position="378"/>
        <end position="440"/>
    </location>
</feature>
<dbReference type="InterPro" id="IPR051950">
    <property type="entry name" value="Dev_reg/Prot_inhib"/>
</dbReference>
<evidence type="ECO:0000313" key="9">
    <source>
        <dbReference type="Proteomes" id="UP001054837"/>
    </source>
</evidence>
<keyword evidence="2" id="KW-0964">Secreted</keyword>
<dbReference type="Proteomes" id="UP001054837">
    <property type="component" value="Unassembled WGS sequence"/>
</dbReference>
<feature type="region of interest" description="Disordered" evidence="6">
    <location>
        <begin position="1"/>
        <end position="20"/>
    </location>
</feature>
<proteinExistence type="predicted"/>
<dbReference type="GO" id="GO:0005604">
    <property type="term" value="C:basement membrane"/>
    <property type="evidence" value="ECO:0007669"/>
    <property type="project" value="TreeGrafter"/>
</dbReference>
<evidence type="ECO:0000256" key="5">
    <source>
        <dbReference type="PROSITE-ProRule" id="PRU00500"/>
    </source>
</evidence>
<keyword evidence="9" id="KW-1185">Reference proteome</keyword>
<comment type="caution">
    <text evidence="8">The sequence shown here is derived from an EMBL/GenBank/DDBJ whole genome shotgun (WGS) entry which is preliminary data.</text>
</comment>
<dbReference type="Gene3D" id="4.10.800.10">
    <property type="entry name" value="Thyroglobulin type-1"/>
    <property type="match status" value="3"/>
</dbReference>
<gene>
    <name evidence="8" type="primary">X975_24400</name>
    <name evidence="8" type="ORF">CDAR_287971</name>
</gene>
<reference evidence="8 9" key="1">
    <citation type="submission" date="2021-06" db="EMBL/GenBank/DDBJ databases">
        <title>Caerostris darwini draft genome.</title>
        <authorList>
            <person name="Kono N."/>
            <person name="Arakawa K."/>
        </authorList>
    </citation>
    <scope>NUCLEOTIDE SEQUENCE [LARGE SCALE GENOMIC DNA]</scope>
</reference>
<dbReference type="PROSITE" id="PS51162">
    <property type="entry name" value="THYROGLOBULIN_1_2"/>
    <property type="match status" value="2"/>
</dbReference>
<evidence type="ECO:0000259" key="7">
    <source>
        <dbReference type="PROSITE" id="PS51162"/>
    </source>
</evidence>
<dbReference type="Pfam" id="PF00086">
    <property type="entry name" value="Thyroglobulin_1"/>
    <property type="match status" value="3"/>
</dbReference>
<evidence type="ECO:0000256" key="6">
    <source>
        <dbReference type="SAM" id="MobiDB-lite"/>
    </source>
</evidence>
<organism evidence="8 9">
    <name type="scientific">Caerostris darwini</name>
    <dbReference type="NCBI Taxonomy" id="1538125"/>
    <lineage>
        <taxon>Eukaryota</taxon>
        <taxon>Metazoa</taxon>
        <taxon>Ecdysozoa</taxon>
        <taxon>Arthropoda</taxon>
        <taxon>Chelicerata</taxon>
        <taxon>Arachnida</taxon>
        <taxon>Araneae</taxon>
        <taxon>Araneomorphae</taxon>
        <taxon>Entelegynae</taxon>
        <taxon>Araneoidea</taxon>
        <taxon>Araneidae</taxon>
        <taxon>Caerostris</taxon>
    </lineage>
</organism>
<dbReference type="GO" id="GO:0005615">
    <property type="term" value="C:extracellular space"/>
    <property type="evidence" value="ECO:0007669"/>
    <property type="project" value="TreeGrafter"/>
</dbReference>
<comment type="subcellular location">
    <subcellularLocation>
        <location evidence="1">Secreted</location>
    </subcellularLocation>
</comment>
<protein>
    <recommendedName>
        <fullName evidence="7">Thyroglobulin type-1 domain-containing protein</fullName>
    </recommendedName>
</protein>
<feature type="domain" description="Thyroglobulin type-1" evidence="7">
    <location>
        <begin position="155"/>
        <end position="222"/>
    </location>
</feature>
<dbReference type="GO" id="GO:0007160">
    <property type="term" value="P:cell-matrix adhesion"/>
    <property type="evidence" value="ECO:0007669"/>
    <property type="project" value="TreeGrafter"/>
</dbReference>
<comment type="caution">
    <text evidence="5">Lacks conserved residue(s) required for the propagation of feature annotation.</text>
</comment>